<sequence>MHNAMLHRLAYCICAAFLPAAFVTASGTFGTGPDSNSACASQSPITCSPVLLQLGAESGRTKAAEDNLQAAVQRRDSQHLVKSGHLHTEGGAPLALVLAQTLTSRFQKARQSKHEAPSVIVAVVLILVVIMLCRHAILSVQHEPLQSGFSPAVRQGLPASPLAWKKLDCC</sequence>
<evidence type="ECO:0000313" key="3">
    <source>
        <dbReference type="EMBL" id="CAE8649593.1"/>
    </source>
</evidence>
<protein>
    <submittedName>
        <fullName evidence="3">Uncharacterized protein</fullName>
    </submittedName>
</protein>
<feature type="chain" id="PRO_5032845041" evidence="2">
    <location>
        <begin position="26"/>
        <end position="170"/>
    </location>
</feature>
<keyword evidence="1" id="KW-1133">Transmembrane helix</keyword>
<evidence type="ECO:0000313" key="4">
    <source>
        <dbReference type="Proteomes" id="UP000626109"/>
    </source>
</evidence>
<name>A0A813IAQ0_POLGL</name>
<dbReference type="Proteomes" id="UP000626109">
    <property type="component" value="Unassembled WGS sequence"/>
</dbReference>
<keyword evidence="2" id="KW-0732">Signal</keyword>
<feature type="signal peptide" evidence="2">
    <location>
        <begin position="1"/>
        <end position="25"/>
    </location>
</feature>
<dbReference type="AlphaFoldDB" id="A0A813IAQ0"/>
<accession>A0A813IAQ0</accession>
<dbReference type="EMBL" id="CAJNNW010007905">
    <property type="protein sequence ID" value="CAE8649593.1"/>
    <property type="molecule type" value="Genomic_DNA"/>
</dbReference>
<evidence type="ECO:0000256" key="2">
    <source>
        <dbReference type="SAM" id="SignalP"/>
    </source>
</evidence>
<keyword evidence="1" id="KW-0812">Transmembrane</keyword>
<gene>
    <name evidence="3" type="ORF">PGLA2088_LOCUS7560</name>
</gene>
<organism evidence="3 4">
    <name type="scientific">Polarella glacialis</name>
    <name type="common">Dinoflagellate</name>
    <dbReference type="NCBI Taxonomy" id="89957"/>
    <lineage>
        <taxon>Eukaryota</taxon>
        <taxon>Sar</taxon>
        <taxon>Alveolata</taxon>
        <taxon>Dinophyceae</taxon>
        <taxon>Suessiales</taxon>
        <taxon>Suessiaceae</taxon>
        <taxon>Polarella</taxon>
    </lineage>
</organism>
<keyword evidence="1" id="KW-0472">Membrane</keyword>
<evidence type="ECO:0000256" key="1">
    <source>
        <dbReference type="SAM" id="Phobius"/>
    </source>
</evidence>
<proteinExistence type="predicted"/>
<reference evidence="3" key="1">
    <citation type="submission" date="2021-02" db="EMBL/GenBank/DDBJ databases">
        <authorList>
            <person name="Dougan E. K."/>
            <person name="Rhodes N."/>
            <person name="Thang M."/>
            <person name="Chan C."/>
        </authorList>
    </citation>
    <scope>NUCLEOTIDE SEQUENCE</scope>
</reference>
<comment type="caution">
    <text evidence="3">The sequence shown here is derived from an EMBL/GenBank/DDBJ whole genome shotgun (WGS) entry which is preliminary data.</text>
</comment>
<feature type="transmembrane region" description="Helical" evidence="1">
    <location>
        <begin position="116"/>
        <end position="137"/>
    </location>
</feature>